<feature type="region of interest" description="Disordered" evidence="1">
    <location>
        <begin position="76"/>
        <end position="111"/>
    </location>
</feature>
<dbReference type="EMBL" id="JAWQEG010009015">
    <property type="protein sequence ID" value="KAK3849281.1"/>
    <property type="molecule type" value="Genomic_DNA"/>
</dbReference>
<evidence type="ECO:0000256" key="1">
    <source>
        <dbReference type="SAM" id="MobiDB-lite"/>
    </source>
</evidence>
<dbReference type="Proteomes" id="UP001286313">
    <property type="component" value="Unassembled WGS sequence"/>
</dbReference>
<comment type="caution">
    <text evidence="2">The sequence shown here is derived from an EMBL/GenBank/DDBJ whole genome shotgun (WGS) entry which is preliminary data.</text>
</comment>
<reference evidence="2" key="1">
    <citation type="submission" date="2023-10" db="EMBL/GenBank/DDBJ databases">
        <title>Genome assemblies of two species of porcelain crab, Petrolisthes cinctipes and Petrolisthes manimaculis (Anomura: Porcellanidae).</title>
        <authorList>
            <person name="Angst P."/>
        </authorList>
    </citation>
    <scope>NUCLEOTIDE SEQUENCE</scope>
    <source>
        <strain evidence="2">PB745_01</strain>
        <tissue evidence="2">Gill</tissue>
    </source>
</reference>
<organism evidence="2 3">
    <name type="scientific">Petrolisthes cinctipes</name>
    <name type="common">Flat porcelain crab</name>
    <dbReference type="NCBI Taxonomy" id="88211"/>
    <lineage>
        <taxon>Eukaryota</taxon>
        <taxon>Metazoa</taxon>
        <taxon>Ecdysozoa</taxon>
        <taxon>Arthropoda</taxon>
        <taxon>Crustacea</taxon>
        <taxon>Multicrustacea</taxon>
        <taxon>Malacostraca</taxon>
        <taxon>Eumalacostraca</taxon>
        <taxon>Eucarida</taxon>
        <taxon>Decapoda</taxon>
        <taxon>Pleocyemata</taxon>
        <taxon>Anomura</taxon>
        <taxon>Galatheoidea</taxon>
        <taxon>Porcellanidae</taxon>
        <taxon>Petrolisthes</taxon>
    </lineage>
</organism>
<dbReference type="AlphaFoldDB" id="A0AAE1EHC8"/>
<keyword evidence="3" id="KW-1185">Reference proteome</keyword>
<proteinExistence type="predicted"/>
<gene>
    <name evidence="2" type="ORF">Pcinc_043955</name>
</gene>
<evidence type="ECO:0000313" key="3">
    <source>
        <dbReference type="Proteomes" id="UP001286313"/>
    </source>
</evidence>
<feature type="compositionally biased region" description="Pro residues" evidence="1">
    <location>
        <begin position="79"/>
        <end position="94"/>
    </location>
</feature>
<accession>A0AAE1EHC8</accession>
<sequence>MILFGMLECLDSFSVPFPPFPAPPSPFLHLLFLLRPHSTVLHPPCLRLRSFISRSSVSAPPSPFLHLLFLRSHSTVSAPPSPLHHPPSPTPPSPVSSGSVSPGKQPPPSPPLPSCVCFQLVWAQGDDELGTEKFSPNICLLGLRKSL</sequence>
<evidence type="ECO:0000313" key="2">
    <source>
        <dbReference type="EMBL" id="KAK3849281.1"/>
    </source>
</evidence>
<name>A0AAE1EHC8_PETCI</name>
<protein>
    <submittedName>
        <fullName evidence="2">Uncharacterized protein</fullName>
    </submittedName>
</protein>